<evidence type="ECO:0000313" key="3">
    <source>
        <dbReference type="EMBL" id="GFZ76104.1"/>
    </source>
</evidence>
<accession>A0A8J2TRS7</accession>
<dbReference type="InterPro" id="IPR035986">
    <property type="entry name" value="PKD_dom_sf"/>
</dbReference>
<dbReference type="PROSITE" id="PS51762">
    <property type="entry name" value="GH16_2"/>
    <property type="match status" value="1"/>
</dbReference>
<sequence>MLLYTCQDEDQEFGDVVAPTNLELTFEIVGQDAANPYGDGSGFVNFTASASKAITYRYDFGDGTGNILAPSGEKMHRFTQNGLNNYVVTVIASGTGGLTTSKSITLDVFSAFNPIEIKNKLTGGASSNKTWYWDASVTAHLGVGPLDDVAPIWYAASPFEKESVGCLYEDRLVFAQDASENVTLELNNNGNTYFHRFEVLDAIGQPNPNEDTCYPYDASGVKPVSFLPSSSGIDETISTQASFSVTNNGFMSYYLGNNEFEILSITETNLHVRVVQTEPSGFQLAWYLKFTTNDPYSNSADCSGDSGNTGTGDNSTLIWSDEFDVDGAPCAGNWSYDLGTGDGGWGNNEAQYYTDNSDNIIVENGLLKITAKAESFMGSNYTSARIKTQNLFDFQYGKVQVRAKLPTGGGTWPAIWMLGSNFDTVGWPACGEIDIMEHVGNDQNRIHSTLHYPGNSGGNGNGNSIVVPNVSTEFKIYEVTWSASTIEFKVDGTTIHTFTNNTNVPFNHNFFLILNVAMGGNFGGAIDSGFTQSTMEIDYVRVYQ</sequence>
<keyword evidence="4" id="KW-1185">Reference proteome</keyword>
<dbReference type="GO" id="GO:0004553">
    <property type="term" value="F:hydrolase activity, hydrolyzing O-glycosyl compounds"/>
    <property type="evidence" value="ECO:0007669"/>
    <property type="project" value="InterPro"/>
</dbReference>
<dbReference type="EMBL" id="BMIC01000001">
    <property type="protein sequence ID" value="GFZ76104.1"/>
    <property type="molecule type" value="Genomic_DNA"/>
</dbReference>
<dbReference type="GO" id="GO:0005975">
    <property type="term" value="P:carbohydrate metabolic process"/>
    <property type="evidence" value="ECO:0007669"/>
    <property type="project" value="InterPro"/>
</dbReference>
<dbReference type="PANTHER" id="PTHR10963:SF55">
    <property type="entry name" value="GLYCOSIDE HYDROLASE FAMILY 16 PROTEIN"/>
    <property type="match status" value="1"/>
</dbReference>
<evidence type="ECO:0000259" key="2">
    <source>
        <dbReference type="PROSITE" id="PS51762"/>
    </source>
</evidence>
<dbReference type="CDD" id="cd00146">
    <property type="entry name" value="PKD"/>
    <property type="match status" value="1"/>
</dbReference>
<protein>
    <recommendedName>
        <fullName evidence="2">GH16 domain-containing protein</fullName>
    </recommendedName>
</protein>
<dbReference type="AlphaFoldDB" id="A0A8J2TRS7"/>
<dbReference type="SUPFAM" id="SSF49299">
    <property type="entry name" value="PKD domain"/>
    <property type="match status" value="1"/>
</dbReference>
<dbReference type="Proteomes" id="UP000598120">
    <property type="component" value="Unassembled WGS sequence"/>
</dbReference>
<dbReference type="Gene3D" id="2.60.120.200">
    <property type="match status" value="1"/>
</dbReference>
<dbReference type="InterPro" id="IPR013783">
    <property type="entry name" value="Ig-like_fold"/>
</dbReference>
<dbReference type="InterPro" id="IPR000757">
    <property type="entry name" value="Beta-glucanase-like"/>
</dbReference>
<proteinExistence type="inferred from homology"/>
<comment type="similarity">
    <text evidence="1">Belongs to the glycosyl hydrolase 16 family.</text>
</comment>
<dbReference type="CDD" id="cd08023">
    <property type="entry name" value="GH16_laminarinase_like"/>
    <property type="match status" value="1"/>
</dbReference>
<comment type="caution">
    <text evidence="3">The sequence shown here is derived from an EMBL/GenBank/DDBJ whole genome shotgun (WGS) entry which is preliminary data.</text>
</comment>
<dbReference type="InterPro" id="IPR013320">
    <property type="entry name" value="ConA-like_dom_sf"/>
</dbReference>
<evidence type="ECO:0000313" key="4">
    <source>
        <dbReference type="Proteomes" id="UP000598120"/>
    </source>
</evidence>
<name>A0A8J2TRS7_9FLAO</name>
<dbReference type="Gene3D" id="2.60.40.10">
    <property type="entry name" value="Immunoglobulins"/>
    <property type="match status" value="1"/>
</dbReference>
<organism evidence="3 4">
    <name type="scientific">Aquaticitalea lipolytica</name>
    <dbReference type="NCBI Taxonomy" id="1247562"/>
    <lineage>
        <taxon>Bacteria</taxon>
        <taxon>Pseudomonadati</taxon>
        <taxon>Bacteroidota</taxon>
        <taxon>Flavobacteriia</taxon>
        <taxon>Flavobacteriales</taxon>
        <taxon>Flavobacteriaceae</taxon>
        <taxon>Aquaticitalea</taxon>
    </lineage>
</organism>
<dbReference type="InterPro" id="IPR050546">
    <property type="entry name" value="Glycosyl_Hydrlase_16"/>
</dbReference>
<reference evidence="3 4" key="1">
    <citation type="journal article" date="2014" name="Int. J. Syst. Evol. Microbiol.">
        <title>Complete genome sequence of Corynebacterium casei LMG S-19264T (=DSM 44701T), isolated from a smear-ripened cheese.</title>
        <authorList>
            <consortium name="US DOE Joint Genome Institute (JGI-PGF)"/>
            <person name="Walter F."/>
            <person name="Albersmeier A."/>
            <person name="Kalinowski J."/>
            <person name="Ruckert C."/>
        </authorList>
    </citation>
    <scope>NUCLEOTIDE SEQUENCE [LARGE SCALE GENOMIC DNA]</scope>
    <source>
        <strain evidence="3 4">CGMCC 1.15295</strain>
    </source>
</reference>
<dbReference type="PANTHER" id="PTHR10963">
    <property type="entry name" value="GLYCOSYL HYDROLASE-RELATED"/>
    <property type="match status" value="1"/>
</dbReference>
<dbReference type="SUPFAM" id="SSF49899">
    <property type="entry name" value="Concanavalin A-like lectins/glucanases"/>
    <property type="match status" value="1"/>
</dbReference>
<evidence type="ECO:0000256" key="1">
    <source>
        <dbReference type="ARBA" id="ARBA00006865"/>
    </source>
</evidence>
<feature type="domain" description="GH16" evidence="2">
    <location>
        <begin position="289"/>
        <end position="544"/>
    </location>
</feature>
<dbReference type="Pfam" id="PF00722">
    <property type="entry name" value="Glyco_hydro_16"/>
    <property type="match status" value="1"/>
</dbReference>
<gene>
    <name evidence="3" type="ORF">GCM10011531_01020</name>
</gene>